<dbReference type="SUPFAM" id="SSF52768">
    <property type="entry name" value="Arginase/deacetylase"/>
    <property type="match status" value="1"/>
</dbReference>
<evidence type="ECO:0000313" key="1">
    <source>
        <dbReference type="EMBL" id="MCR8873905.1"/>
    </source>
</evidence>
<dbReference type="PANTHER" id="PTHR11358">
    <property type="entry name" value="ARGINASE/AGMATINASE"/>
    <property type="match status" value="1"/>
</dbReference>
<dbReference type="PANTHER" id="PTHR11358:SF41">
    <property type="entry name" value="ARGINASE"/>
    <property type="match status" value="1"/>
</dbReference>
<dbReference type="InterPro" id="IPR006035">
    <property type="entry name" value="Ureohydrolase"/>
</dbReference>
<dbReference type="Gene3D" id="3.40.800.10">
    <property type="entry name" value="Ureohydrolase domain"/>
    <property type="match status" value="1"/>
</dbReference>
<proteinExistence type="predicted"/>
<dbReference type="EMBL" id="JANRHJ010000008">
    <property type="protein sequence ID" value="MCR8873905.1"/>
    <property type="molecule type" value="Genomic_DNA"/>
</dbReference>
<gene>
    <name evidence="1" type="ORF">NW209_07750</name>
</gene>
<dbReference type="Pfam" id="PF00491">
    <property type="entry name" value="Arginase"/>
    <property type="match status" value="1"/>
</dbReference>
<protein>
    <submittedName>
        <fullName evidence="1">Arginase family protein</fullName>
    </submittedName>
</protein>
<dbReference type="InterPro" id="IPR023696">
    <property type="entry name" value="Ureohydrolase_dom_sf"/>
</dbReference>
<dbReference type="GO" id="GO:0008783">
    <property type="term" value="F:agmatinase activity"/>
    <property type="evidence" value="ECO:0007669"/>
    <property type="project" value="TreeGrafter"/>
</dbReference>
<dbReference type="GO" id="GO:0046872">
    <property type="term" value="F:metal ion binding"/>
    <property type="evidence" value="ECO:0007669"/>
    <property type="project" value="InterPro"/>
</dbReference>
<dbReference type="GO" id="GO:0033389">
    <property type="term" value="P:putrescine biosynthetic process from arginine, via agmatine"/>
    <property type="evidence" value="ECO:0007669"/>
    <property type="project" value="TreeGrafter"/>
</dbReference>
<organism evidence="1 2">
    <name type="scientific">Phocaeicola barnesiae</name>
    <dbReference type="NCBI Taxonomy" id="376804"/>
    <lineage>
        <taxon>Bacteria</taxon>
        <taxon>Pseudomonadati</taxon>
        <taxon>Bacteroidota</taxon>
        <taxon>Bacteroidia</taxon>
        <taxon>Bacteroidales</taxon>
        <taxon>Bacteroidaceae</taxon>
        <taxon>Phocaeicola</taxon>
    </lineage>
</organism>
<comment type="caution">
    <text evidence="1">The sequence shown here is derived from an EMBL/GenBank/DDBJ whole genome shotgun (WGS) entry which is preliminary data.</text>
</comment>
<dbReference type="RefSeq" id="WP_258335719.1">
    <property type="nucleotide sequence ID" value="NZ_JANRHJ010000008.1"/>
</dbReference>
<sequence>MEDDNRIIRDRYAKSVLVMNFTGVYDYESFLRNPKIKWLDCRHLNGTECYCDEEGASALKRLIAGYSPQGIHFIDSGDYHYVTKFWTDKLDSPFALMVFDHHPDMQPPLFEHILSCGSWVKDVLDTNVNCRKVVIVGASDRLVQEVPEEYADRVRFYSESSFDQEVGWKAFAAEHISEPVYISIDKDVLNPSSAVTNWDQGSLSLLELERLLAVVLRQEQVIGIDICGECSATLNLFEEEQEAEIDNRANGELLRFFCSFDTKK</sequence>
<keyword evidence="2" id="KW-1185">Reference proteome</keyword>
<reference evidence="1 2" key="1">
    <citation type="submission" date="2022-08" db="EMBL/GenBank/DDBJ databases">
        <authorList>
            <person name="Zeman M."/>
            <person name="Kubasova T."/>
        </authorList>
    </citation>
    <scope>NUCLEOTIDE SEQUENCE [LARGE SCALE GENOMIC DNA]</scope>
    <source>
        <strain evidence="1 2">ET62</strain>
    </source>
</reference>
<accession>A0AAW5N788</accession>
<name>A0AAW5N788_9BACT</name>
<evidence type="ECO:0000313" key="2">
    <source>
        <dbReference type="Proteomes" id="UP001204579"/>
    </source>
</evidence>
<dbReference type="AlphaFoldDB" id="A0AAW5N788"/>
<dbReference type="Proteomes" id="UP001204579">
    <property type="component" value="Unassembled WGS sequence"/>
</dbReference>